<dbReference type="STRING" id="1385521.N803_09340"/>
<reference evidence="5 6" key="1">
    <citation type="submission" date="2013-08" db="EMBL/GenBank/DDBJ databases">
        <title>The genome sequence of Knoellia subterranea.</title>
        <authorList>
            <person name="Zhu W."/>
            <person name="Wang G."/>
        </authorList>
    </citation>
    <scope>NUCLEOTIDE SEQUENCE [LARGE SCALE GENOMIC DNA]</scope>
    <source>
        <strain evidence="5 6">KCTC 19937</strain>
    </source>
</reference>
<dbReference type="PANTHER" id="PTHR21089">
    <property type="entry name" value="SHIKIMATE DEHYDROGENASE"/>
    <property type="match status" value="1"/>
</dbReference>
<dbReference type="Pfam" id="PF08501">
    <property type="entry name" value="Shikimate_dh_N"/>
    <property type="match status" value="1"/>
</dbReference>
<dbReference type="SUPFAM" id="SSF51735">
    <property type="entry name" value="NAD(P)-binding Rossmann-fold domains"/>
    <property type="match status" value="1"/>
</dbReference>
<accession>A0A0A0JJ74</accession>
<dbReference type="GO" id="GO:0005829">
    <property type="term" value="C:cytosol"/>
    <property type="evidence" value="ECO:0007669"/>
    <property type="project" value="TreeGrafter"/>
</dbReference>
<sequence>MLRAAVFGSPVAHSLSPVLHHAAYAALGLDDWTYVRREVTEVELPGVVGALDDEWRGLSLTMPLKEAAFDVAASVTDVAREAGAINTLVRREDGRWDGANTDVIGIVRAVEHVAHEGAALLLGSGATSRSAALALVDLGVRDVVVAARNADAAQEVVTLLERHDVTAMAIPLAVWAREPRRLVISTLPPAASSATAAGLDSVAQQKWHEATLLDVVYADWPTPLAQAAVAHGSEVISGLDMLVHQAAEQVRLFTGQRPPVEAMFDAAREAMASR</sequence>
<evidence type="ECO:0000313" key="6">
    <source>
        <dbReference type="Proteomes" id="UP000030011"/>
    </source>
</evidence>
<dbReference type="PANTHER" id="PTHR21089:SF1">
    <property type="entry name" value="BIFUNCTIONAL 3-DEHYDROQUINATE DEHYDRATASE_SHIKIMATE DEHYDROGENASE, CHLOROPLASTIC"/>
    <property type="match status" value="1"/>
</dbReference>
<dbReference type="SUPFAM" id="SSF53223">
    <property type="entry name" value="Aminoacid dehydrogenase-like, N-terminal domain"/>
    <property type="match status" value="1"/>
</dbReference>
<organism evidence="5 6">
    <name type="scientific">Knoellia subterranea KCTC 19937</name>
    <dbReference type="NCBI Taxonomy" id="1385521"/>
    <lineage>
        <taxon>Bacteria</taxon>
        <taxon>Bacillati</taxon>
        <taxon>Actinomycetota</taxon>
        <taxon>Actinomycetes</taxon>
        <taxon>Micrococcales</taxon>
        <taxon>Intrasporangiaceae</taxon>
        <taxon>Knoellia</taxon>
    </lineage>
</organism>
<gene>
    <name evidence="5" type="ORF">N803_09340</name>
</gene>
<dbReference type="InterPro" id="IPR046346">
    <property type="entry name" value="Aminoacid_DH-like_N_sf"/>
</dbReference>
<dbReference type="NCBIfam" id="NF001311">
    <property type="entry name" value="PRK00258.1-3"/>
    <property type="match status" value="1"/>
</dbReference>
<dbReference type="InterPro" id="IPR010110">
    <property type="entry name" value="Shikimate_DH_AroM-type"/>
</dbReference>
<dbReference type="InterPro" id="IPR041121">
    <property type="entry name" value="SDH_C"/>
</dbReference>
<dbReference type="GO" id="GO:0019632">
    <property type="term" value="P:shikimate metabolic process"/>
    <property type="evidence" value="ECO:0007669"/>
    <property type="project" value="TreeGrafter"/>
</dbReference>
<proteinExistence type="predicted"/>
<dbReference type="InterPro" id="IPR022893">
    <property type="entry name" value="Shikimate_DH_fam"/>
</dbReference>
<dbReference type="Proteomes" id="UP000030011">
    <property type="component" value="Unassembled WGS sequence"/>
</dbReference>
<comment type="pathway">
    <text evidence="1">Metabolic intermediate biosynthesis; chorismate biosynthesis; chorismate from D-erythrose 4-phosphate and phosphoenolpyruvate: step 4/7.</text>
</comment>
<keyword evidence="6" id="KW-1185">Reference proteome</keyword>
<dbReference type="GO" id="GO:0009423">
    <property type="term" value="P:chorismate biosynthetic process"/>
    <property type="evidence" value="ECO:0007669"/>
    <property type="project" value="TreeGrafter"/>
</dbReference>
<evidence type="ECO:0000259" key="4">
    <source>
        <dbReference type="Pfam" id="PF18317"/>
    </source>
</evidence>
<comment type="caution">
    <text evidence="5">The sequence shown here is derived from an EMBL/GenBank/DDBJ whole genome shotgun (WGS) entry which is preliminary data.</text>
</comment>
<evidence type="ECO:0000259" key="3">
    <source>
        <dbReference type="Pfam" id="PF08501"/>
    </source>
</evidence>
<dbReference type="eggNOG" id="COG0169">
    <property type="taxonomic scope" value="Bacteria"/>
</dbReference>
<dbReference type="Gene3D" id="3.40.50.720">
    <property type="entry name" value="NAD(P)-binding Rossmann-like Domain"/>
    <property type="match status" value="1"/>
</dbReference>
<protein>
    <submittedName>
        <fullName evidence="5">Shikimate dehydrogenase</fullName>
    </submittedName>
</protein>
<dbReference type="GO" id="GO:0004764">
    <property type="term" value="F:shikimate 3-dehydrogenase (NADP+) activity"/>
    <property type="evidence" value="ECO:0007669"/>
    <property type="project" value="InterPro"/>
</dbReference>
<dbReference type="Pfam" id="PF18317">
    <property type="entry name" value="SDH_C"/>
    <property type="match status" value="1"/>
</dbReference>
<dbReference type="Gene3D" id="3.40.50.10860">
    <property type="entry name" value="Leucine Dehydrogenase, chain A, domain 1"/>
    <property type="match status" value="1"/>
</dbReference>
<keyword evidence="2" id="KW-0057">Aromatic amino acid biosynthesis</keyword>
<dbReference type="AlphaFoldDB" id="A0A0A0JJ74"/>
<feature type="domain" description="Shikimate dehydrogenase substrate binding N-terminal" evidence="3">
    <location>
        <begin position="6"/>
        <end position="88"/>
    </location>
</feature>
<dbReference type="GO" id="GO:0050661">
    <property type="term" value="F:NADP binding"/>
    <property type="evidence" value="ECO:0007669"/>
    <property type="project" value="TreeGrafter"/>
</dbReference>
<dbReference type="CDD" id="cd01065">
    <property type="entry name" value="NAD_bind_Shikimate_DH"/>
    <property type="match status" value="1"/>
</dbReference>
<evidence type="ECO:0000256" key="1">
    <source>
        <dbReference type="ARBA" id="ARBA00004871"/>
    </source>
</evidence>
<dbReference type="GO" id="GO:0009073">
    <property type="term" value="P:aromatic amino acid family biosynthetic process"/>
    <property type="evidence" value="ECO:0007669"/>
    <property type="project" value="UniProtKB-KW"/>
</dbReference>
<feature type="domain" description="SDH C-terminal" evidence="4">
    <location>
        <begin position="238"/>
        <end position="265"/>
    </location>
</feature>
<name>A0A0A0JJ74_9MICO</name>
<dbReference type="NCBIfam" id="TIGR01809">
    <property type="entry name" value="Shik-DH-AROM"/>
    <property type="match status" value="1"/>
</dbReference>
<dbReference type="InterPro" id="IPR036291">
    <property type="entry name" value="NAD(P)-bd_dom_sf"/>
</dbReference>
<dbReference type="RefSeq" id="WP_245617360.1">
    <property type="nucleotide sequence ID" value="NZ_AVPK01000016.1"/>
</dbReference>
<evidence type="ECO:0000313" key="5">
    <source>
        <dbReference type="EMBL" id="KGN36092.1"/>
    </source>
</evidence>
<evidence type="ECO:0000256" key="2">
    <source>
        <dbReference type="ARBA" id="ARBA00023141"/>
    </source>
</evidence>
<dbReference type="InterPro" id="IPR013708">
    <property type="entry name" value="Shikimate_DH-bd_N"/>
</dbReference>
<dbReference type="EMBL" id="AVPK01000016">
    <property type="protein sequence ID" value="KGN36092.1"/>
    <property type="molecule type" value="Genomic_DNA"/>
</dbReference>
<keyword evidence="2" id="KW-0028">Amino-acid biosynthesis</keyword>